<dbReference type="PROSITE" id="PS00039">
    <property type="entry name" value="DEAD_ATP_HELICASE"/>
    <property type="match status" value="1"/>
</dbReference>
<dbReference type="SUPFAM" id="SSF52540">
    <property type="entry name" value="P-loop containing nucleoside triphosphate hydrolases"/>
    <property type="match status" value="1"/>
</dbReference>
<comment type="domain">
    <text evidence="7">The Q motif is unique to and characteristic of the DEAD box family of RNA helicases and controls ATP binding and hydrolysis.</text>
</comment>
<dbReference type="EC" id="3.6.4.13" evidence="7"/>
<name>M7SV12_EUTLA</name>
<proteinExistence type="inferred from homology"/>
<feature type="compositionally biased region" description="Acidic residues" evidence="8">
    <location>
        <begin position="246"/>
        <end position="263"/>
    </location>
</feature>
<evidence type="ECO:0000259" key="10">
    <source>
        <dbReference type="PROSITE" id="PS51194"/>
    </source>
</evidence>
<dbReference type="PROSITE" id="PS51194">
    <property type="entry name" value="HELICASE_CTER"/>
    <property type="match status" value="1"/>
</dbReference>
<keyword evidence="5 7" id="KW-0694">RNA-binding</keyword>
<keyword evidence="3 6" id="KW-0347">Helicase</keyword>
<dbReference type="PROSITE" id="PS51192">
    <property type="entry name" value="HELICASE_ATP_BIND_1"/>
    <property type="match status" value="1"/>
</dbReference>
<dbReference type="Proteomes" id="UP000012174">
    <property type="component" value="Unassembled WGS sequence"/>
</dbReference>
<comment type="function">
    <text evidence="7">RNA helicase.</text>
</comment>
<feature type="compositionally biased region" description="Basic and acidic residues" evidence="8">
    <location>
        <begin position="62"/>
        <end position="74"/>
    </location>
</feature>
<gene>
    <name evidence="11" type="ORF">UCREL1_4898</name>
</gene>
<dbReference type="STRING" id="1287681.M7SV12"/>
<dbReference type="InterPro" id="IPR027417">
    <property type="entry name" value="P-loop_NTPase"/>
</dbReference>
<dbReference type="HOGENOM" id="CLU_003041_15_2_1"/>
<dbReference type="CDD" id="cd18787">
    <property type="entry name" value="SF2_C_DEAD"/>
    <property type="match status" value="1"/>
</dbReference>
<dbReference type="SMART" id="SM00490">
    <property type="entry name" value="HELICc"/>
    <property type="match status" value="1"/>
</dbReference>
<dbReference type="InterPro" id="IPR011545">
    <property type="entry name" value="DEAD/DEAH_box_helicase_dom"/>
</dbReference>
<feature type="compositionally biased region" description="Low complexity" evidence="8">
    <location>
        <begin position="453"/>
        <end position="466"/>
    </location>
</feature>
<feature type="domain" description="Helicase C-terminal" evidence="10">
    <location>
        <begin position="506"/>
        <end position="674"/>
    </location>
</feature>
<dbReference type="OMA" id="GHVIMYH"/>
<feature type="compositionally biased region" description="Basic residues" evidence="8">
    <location>
        <begin position="51"/>
        <end position="61"/>
    </location>
</feature>
<protein>
    <recommendedName>
        <fullName evidence="7">ATP-dependent RNA helicase</fullName>
        <ecNumber evidence="7">3.6.4.13</ecNumber>
    </recommendedName>
</protein>
<dbReference type="GO" id="GO:0003723">
    <property type="term" value="F:RNA binding"/>
    <property type="evidence" value="ECO:0007669"/>
    <property type="project" value="UniProtKB-UniRule"/>
</dbReference>
<feature type="compositionally biased region" description="Basic residues" evidence="8">
    <location>
        <begin position="116"/>
        <end position="125"/>
    </location>
</feature>
<feature type="compositionally biased region" description="Basic and acidic residues" evidence="8">
    <location>
        <begin position="173"/>
        <end position="187"/>
    </location>
</feature>
<comment type="catalytic activity">
    <reaction evidence="7">
        <text>ATP + H2O = ADP + phosphate + H(+)</text>
        <dbReference type="Rhea" id="RHEA:13065"/>
        <dbReference type="ChEBI" id="CHEBI:15377"/>
        <dbReference type="ChEBI" id="CHEBI:15378"/>
        <dbReference type="ChEBI" id="CHEBI:30616"/>
        <dbReference type="ChEBI" id="CHEBI:43474"/>
        <dbReference type="ChEBI" id="CHEBI:456216"/>
        <dbReference type="EC" id="3.6.4.13"/>
    </reaction>
</comment>
<feature type="region of interest" description="Disordered" evidence="8">
    <location>
        <begin position="246"/>
        <end position="269"/>
    </location>
</feature>
<feature type="compositionally biased region" description="Basic residues" evidence="8">
    <location>
        <begin position="139"/>
        <end position="148"/>
    </location>
</feature>
<evidence type="ECO:0000313" key="12">
    <source>
        <dbReference type="Proteomes" id="UP000012174"/>
    </source>
</evidence>
<dbReference type="EMBL" id="KB706306">
    <property type="protein sequence ID" value="EMR68097.1"/>
    <property type="molecule type" value="Genomic_DNA"/>
</dbReference>
<evidence type="ECO:0000256" key="5">
    <source>
        <dbReference type="ARBA" id="ARBA00022884"/>
    </source>
</evidence>
<dbReference type="InterPro" id="IPR001650">
    <property type="entry name" value="Helicase_C-like"/>
</dbReference>
<organism evidence="11 12">
    <name type="scientific">Eutypa lata (strain UCR-EL1)</name>
    <name type="common">Grapevine dieback disease fungus</name>
    <name type="synonym">Eutypa armeniacae</name>
    <dbReference type="NCBI Taxonomy" id="1287681"/>
    <lineage>
        <taxon>Eukaryota</taxon>
        <taxon>Fungi</taxon>
        <taxon>Dikarya</taxon>
        <taxon>Ascomycota</taxon>
        <taxon>Pezizomycotina</taxon>
        <taxon>Sordariomycetes</taxon>
        <taxon>Xylariomycetidae</taxon>
        <taxon>Xylariales</taxon>
        <taxon>Diatrypaceae</taxon>
        <taxon>Eutypa</taxon>
    </lineage>
</organism>
<feature type="region of interest" description="Disordered" evidence="8">
    <location>
        <begin position="1"/>
        <end position="232"/>
    </location>
</feature>
<feature type="domain" description="Helicase ATP-binding" evidence="9">
    <location>
        <begin position="270"/>
        <end position="385"/>
    </location>
</feature>
<dbReference type="InterPro" id="IPR000629">
    <property type="entry name" value="RNA-helicase_DEAD-box_CS"/>
</dbReference>
<dbReference type="KEGG" id="ela:UCREL1_4898"/>
<dbReference type="Pfam" id="PF00270">
    <property type="entry name" value="DEAD"/>
    <property type="match status" value="1"/>
</dbReference>
<dbReference type="GO" id="GO:0016787">
    <property type="term" value="F:hydrolase activity"/>
    <property type="evidence" value="ECO:0007669"/>
    <property type="project" value="UniProtKB-KW"/>
</dbReference>
<dbReference type="GO" id="GO:0005524">
    <property type="term" value="F:ATP binding"/>
    <property type="evidence" value="ECO:0007669"/>
    <property type="project" value="UniProtKB-UniRule"/>
</dbReference>
<evidence type="ECO:0000256" key="4">
    <source>
        <dbReference type="ARBA" id="ARBA00022840"/>
    </source>
</evidence>
<evidence type="ECO:0000256" key="1">
    <source>
        <dbReference type="ARBA" id="ARBA00022741"/>
    </source>
</evidence>
<keyword evidence="2 6" id="KW-0378">Hydrolase</keyword>
<reference evidence="12" key="1">
    <citation type="journal article" date="2013" name="Genome Announc.">
        <title>Draft genome sequence of the grapevine dieback fungus Eutypa lata UCR-EL1.</title>
        <authorList>
            <person name="Blanco-Ulate B."/>
            <person name="Rolshausen P.E."/>
            <person name="Cantu D."/>
        </authorList>
    </citation>
    <scope>NUCLEOTIDE SEQUENCE [LARGE SCALE GENOMIC DNA]</scope>
    <source>
        <strain evidence="12">UCR-EL1</strain>
    </source>
</reference>
<evidence type="ECO:0000256" key="6">
    <source>
        <dbReference type="RuleBase" id="RU000492"/>
    </source>
</evidence>
<evidence type="ECO:0000259" key="9">
    <source>
        <dbReference type="PROSITE" id="PS51192"/>
    </source>
</evidence>
<dbReference type="eggNOG" id="KOG0350">
    <property type="taxonomic scope" value="Eukaryota"/>
</dbReference>
<evidence type="ECO:0000256" key="7">
    <source>
        <dbReference type="RuleBase" id="RU365068"/>
    </source>
</evidence>
<evidence type="ECO:0000256" key="2">
    <source>
        <dbReference type="ARBA" id="ARBA00022801"/>
    </source>
</evidence>
<feature type="compositionally biased region" description="Polar residues" evidence="8">
    <location>
        <begin position="211"/>
        <end position="224"/>
    </location>
</feature>
<dbReference type="PANTHER" id="PTHR24031">
    <property type="entry name" value="RNA HELICASE"/>
    <property type="match status" value="1"/>
</dbReference>
<dbReference type="InterPro" id="IPR014001">
    <property type="entry name" value="Helicase_ATP-bd"/>
</dbReference>
<accession>M7SV12</accession>
<dbReference type="OrthoDB" id="3370at2759"/>
<feature type="compositionally biased region" description="Gly residues" evidence="8">
    <location>
        <begin position="696"/>
        <end position="706"/>
    </location>
</feature>
<evidence type="ECO:0000256" key="8">
    <source>
        <dbReference type="SAM" id="MobiDB-lite"/>
    </source>
</evidence>
<feature type="compositionally biased region" description="Low complexity" evidence="8">
    <location>
        <begin position="484"/>
        <end position="499"/>
    </location>
</feature>
<dbReference type="SMART" id="SM00487">
    <property type="entry name" value="DEXDc"/>
    <property type="match status" value="1"/>
</dbReference>
<dbReference type="AlphaFoldDB" id="M7SV12"/>
<comment type="similarity">
    <text evidence="6">Belongs to the DEAD box helicase family.</text>
</comment>
<evidence type="ECO:0000256" key="3">
    <source>
        <dbReference type="ARBA" id="ARBA00022806"/>
    </source>
</evidence>
<evidence type="ECO:0000313" key="11">
    <source>
        <dbReference type="EMBL" id="EMR68097.1"/>
    </source>
</evidence>
<dbReference type="GO" id="GO:0003724">
    <property type="term" value="F:RNA helicase activity"/>
    <property type="evidence" value="ECO:0007669"/>
    <property type="project" value="UniProtKB-EC"/>
</dbReference>
<keyword evidence="12" id="KW-1185">Reference proteome</keyword>
<feature type="region of interest" description="Disordered" evidence="8">
    <location>
        <begin position="684"/>
        <end position="706"/>
    </location>
</feature>
<dbReference type="Gene3D" id="3.40.50.300">
    <property type="entry name" value="P-loop containing nucleotide triphosphate hydrolases"/>
    <property type="match status" value="2"/>
</dbReference>
<keyword evidence="4 6" id="KW-0067">ATP-binding</keyword>
<feature type="compositionally biased region" description="Acidic residues" evidence="8">
    <location>
        <begin position="467"/>
        <end position="483"/>
    </location>
</feature>
<feature type="region of interest" description="Disordered" evidence="8">
    <location>
        <begin position="444"/>
        <end position="507"/>
    </location>
</feature>
<sequence length="706" mass="77984">MYARYVPPPKSNTQSAGSRHIVFNGNELNHEDEPPAKKVKITQNGEPKKEKKDKKNKKAKAKVADDDAPDHNEPEPVPVPDVEPKISDLQDGIVNGESSSAQPSEAAQEALPERKKEKKAKKKKLKENNEVEEDDTPIRHKSVLRKAAKAMQRPSESTAETAENQDDVMQDAPRLDEKTDEVTELHGLEPLPQPEPVDIDTSRPAVRIGTSMGSQTLQKEQSTLVEREEQYDPAGYAQRLKRLAEAGEDDDEDLGYNTEDEEKAELRRREDRLSTLPDHVISYKPKVDILICTPGRLVEHINYTPGFSLEYVRWLIVDEADKLLSQNFQQWLDIVIPRLQNDGVPGARNHKQSNLSGIRKVILSATMTRDLDRLGGLKLRRPKLVVLEGAGRRDDIDGDHSKEEHALPELLEEAALKVSDPNLKPLFLLDLLQSALVLGNHIPTHSKTGQLGDDTSSSGSSTSSSDPDTDSDSESASDSDSNSDSESSSAHQKPTSSLLPSPPPKPITNNSILPSILIFTRSNETAIRLSRLLALMSPTFLGPLIGTLTSTTPYARRKATLRAFTASDRRLRILVASDLVARGVDLPALDHVINYDMPASVASYVHRVGRTARAGRGGHAWTLYTVAEARWFWRVVAGEEKGEAGMVRRARKVERVRVTEEKGDDKEAFEEKVGSYESALERLGREADRARRGKGNANGKGVQGGV</sequence>
<feature type="compositionally biased region" description="Low complexity" evidence="8">
    <location>
        <begin position="97"/>
        <end position="110"/>
    </location>
</feature>
<keyword evidence="1 6" id="KW-0547">Nucleotide-binding</keyword>
<feature type="compositionally biased region" description="Pro residues" evidence="8">
    <location>
        <begin position="1"/>
        <end position="10"/>
    </location>
</feature>
<dbReference type="Pfam" id="PF00271">
    <property type="entry name" value="Helicase_C"/>
    <property type="match status" value="1"/>
</dbReference>